<comment type="caution">
    <text evidence="3">The sequence shown here is derived from an EMBL/GenBank/DDBJ whole genome shotgun (WGS) entry which is preliminary data.</text>
</comment>
<reference evidence="4" key="1">
    <citation type="journal article" date="2019" name="Int. J. Syst. Evol. Microbiol.">
        <title>The Global Catalogue of Microorganisms (GCM) 10K type strain sequencing project: providing services to taxonomists for standard genome sequencing and annotation.</title>
        <authorList>
            <consortium name="The Broad Institute Genomics Platform"/>
            <consortium name="The Broad Institute Genome Sequencing Center for Infectious Disease"/>
            <person name="Wu L."/>
            <person name="Ma J."/>
        </authorList>
    </citation>
    <scope>NUCLEOTIDE SEQUENCE [LARGE SCALE GENOMIC DNA]</scope>
    <source>
        <strain evidence="4">JCM 10411</strain>
    </source>
</reference>
<dbReference type="EMBL" id="JBHSOA010000121">
    <property type="protein sequence ID" value="MFC5856518.1"/>
    <property type="molecule type" value="Genomic_DNA"/>
</dbReference>
<name>A0ABW1E849_9ACTN</name>
<dbReference type="Proteomes" id="UP001596180">
    <property type="component" value="Unassembled WGS sequence"/>
</dbReference>
<proteinExistence type="predicted"/>
<feature type="compositionally biased region" description="Low complexity" evidence="1">
    <location>
        <begin position="164"/>
        <end position="173"/>
    </location>
</feature>
<evidence type="ECO:0000259" key="2">
    <source>
        <dbReference type="Pfam" id="PF13592"/>
    </source>
</evidence>
<organism evidence="3 4">
    <name type="scientific">Streptomyces chlorus</name>
    <dbReference type="NCBI Taxonomy" id="887452"/>
    <lineage>
        <taxon>Bacteria</taxon>
        <taxon>Bacillati</taxon>
        <taxon>Actinomycetota</taxon>
        <taxon>Actinomycetes</taxon>
        <taxon>Kitasatosporales</taxon>
        <taxon>Streptomycetaceae</taxon>
        <taxon>Streptomyces</taxon>
    </lineage>
</organism>
<dbReference type="InterPro" id="IPR025959">
    <property type="entry name" value="Winged_HTH_dom"/>
</dbReference>
<dbReference type="InterPro" id="IPR009057">
    <property type="entry name" value="Homeodomain-like_sf"/>
</dbReference>
<evidence type="ECO:0000313" key="4">
    <source>
        <dbReference type="Proteomes" id="UP001596180"/>
    </source>
</evidence>
<accession>A0ABW1E849</accession>
<feature type="compositionally biased region" description="Basic and acidic residues" evidence="1">
    <location>
        <begin position="151"/>
        <end position="161"/>
    </location>
</feature>
<dbReference type="SUPFAM" id="SSF46689">
    <property type="entry name" value="Homeodomain-like"/>
    <property type="match status" value="1"/>
</dbReference>
<evidence type="ECO:0000313" key="3">
    <source>
        <dbReference type="EMBL" id="MFC5856518.1"/>
    </source>
</evidence>
<dbReference type="Pfam" id="PF13592">
    <property type="entry name" value="HTH_33"/>
    <property type="match status" value="1"/>
</dbReference>
<sequence length="179" mass="20323">MATVRGLTPKERQRREDRRAAAAELFAERVPQAEVARRLGVSRQAVHRWHRLWQAGGRAALASTGAPGTKSYLTEDQIRALQADLERGAAAHGWETDRWTVPRIRVLIYETTGVWYASLGSLWLLLRRIGFSCQRPVHRAAERDEEAIRTWRQETWPEVKAPRRASGPGSSSRTNPPPR</sequence>
<protein>
    <submittedName>
        <fullName evidence="3">Winged helix-turn-helix domain-containing protein</fullName>
    </submittedName>
</protein>
<dbReference type="Pfam" id="PF13384">
    <property type="entry name" value="HTH_23"/>
    <property type="match status" value="1"/>
</dbReference>
<evidence type="ECO:0000256" key="1">
    <source>
        <dbReference type="SAM" id="MobiDB-lite"/>
    </source>
</evidence>
<gene>
    <name evidence="3" type="ORF">ACFPZI_33590</name>
</gene>
<feature type="domain" description="Winged helix-turn helix" evidence="2">
    <location>
        <begin position="96"/>
        <end position="155"/>
    </location>
</feature>
<keyword evidence="4" id="KW-1185">Reference proteome</keyword>
<dbReference type="RefSeq" id="WP_381370957.1">
    <property type="nucleotide sequence ID" value="NZ_JBHSOA010000121.1"/>
</dbReference>
<feature type="region of interest" description="Disordered" evidence="1">
    <location>
        <begin position="151"/>
        <end position="179"/>
    </location>
</feature>